<keyword evidence="8" id="KW-0238">DNA-binding</keyword>
<feature type="transmembrane region" description="Helical" evidence="6">
    <location>
        <begin position="75"/>
        <end position="100"/>
    </location>
</feature>
<dbReference type="Gene3D" id="2.40.50.1020">
    <property type="entry name" value="LytTr DNA-binding domain"/>
    <property type="match status" value="1"/>
</dbReference>
<dbReference type="Pfam" id="PF07694">
    <property type="entry name" value="5TM-5TMR_LYT"/>
    <property type="match status" value="1"/>
</dbReference>
<keyword evidence="2" id="KW-1003">Cell membrane</keyword>
<proteinExistence type="predicted"/>
<evidence type="ECO:0000256" key="6">
    <source>
        <dbReference type="SAM" id="Phobius"/>
    </source>
</evidence>
<feature type="transmembrane region" description="Helical" evidence="6">
    <location>
        <begin position="43"/>
        <end position="63"/>
    </location>
</feature>
<reference evidence="9" key="1">
    <citation type="submission" date="2016-10" db="EMBL/GenBank/DDBJ databases">
        <authorList>
            <person name="Varghese N."/>
        </authorList>
    </citation>
    <scope>NUCLEOTIDE SEQUENCE [LARGE SCALE GENOMIC DNA]</scope>
    <source>
        <strain evidence="9">ACV-9</strain>
    </source>
</reference>
<feature type="transmembrane region" description="Helical" evidence="6">
    <location>
        <begin position="172"/>
        <end position="192"/>
    </location>
</feature>
<keyword evidence="3 6" id="KW-0812">Transmembrane</keyword>
<keyword evidence="4 6" id="KW-1133">Transmembrane helix</keyword>
<comment type="subcellular location">
    <subcellularLocation>
        <location evidence="1">Cell membrane</location>
        <topology evidence="1">Multi-pass membrane protein</topology>
    </subcellularLocation>
</comment>
<evidence type="ECO:0000256" key="4">
    <source>
        <dbReference type="ARBA" id="ARBA00022989"/>
    </source>
</evidence>
<evidence type="ECO:0000256" key="3">
    <source>
        <dbReference type="ARBA" id="ARBA00022692"/>
    </source>
</evidence>
<feature type="domain" description="HTH LytTR-type" evidence="7">
    <location>
        <begin position="228"/>
        <end position="336"/>
    </location>
</feature>
<dbReference type="Pfam" id="PF04397">
    <property type="entry name" value="LytTR"/>
    <property type="match status" value="1"/>
</dbReference>
<feature type="transmembrane region" description="Helical" evidence="6">
    <location>
        <begin position="106"/>
        <end position="129"/>
    </location>
</feature>
<dbReference type="Gene3D" id="1.10.1760.20">
    <property type="match status" value="1"/>
</dbReference>
<sequence length="336" mass="37349">MELCYDMVINIGLLALIALALTKIPYIDHILCQDSSHAKLGRFVLGGIFGGFCIFSTCTGGVVQGAIPNTRVLGVLAGGLLCGPIVGITAGTIGAIHRFLFDPHGLTTFACAYSTFLEGILSAVIYQILKKKNYTLRWTSLLVITAAAEGVHMINLLIFVKPFSIAIEIVKTLTIPMVIINSIGMLLFFSIFKDVYMRQMLQADNERLETINNDLLEKTKAKQKIGPFGLQAGDHTELVEADNIYYIEAIHKGAKIYCKNQAYYSNEPLIEWEKKLESDDNSFVRIHRSYIANLTKGDSLQPDANNGYALCMKDDNHTIIPISRKIIHEIKDYYSM</sequence>
<dbReference type="EMBL" id="FNZX01000004">
    <property type="protein sequence ID" value="SEK27400.1"/>
    <property type="molecule type" value="Genomic_DNA"/>
</dbReference>
<evidence type="ECO:0000313" key="8">
    <source>
        <dbReference type="EMBL" id="SEK27400.1"/>
    </source>
</evidence>
<feature type="transmembrane region" description="Helical" evidence="6">
    <location>
        <begin position="7"/>
        <end position="27"/>
    </location>
</feature>
<organism evidence="8 9">
    <name type="scientific">Pseudobutyrivibrio ruminis</name>
    <dbReference type="NCBI Taxonomy" id="46206"/>
    <lineage>
        <taxon>Bacteria</taxon>
        <taxon>Bacillati</taxon>
        <taxon>Bacillota</taxon>
        <taxon>Clostridia</taxon>
        <taxon>Lachnospirales</taxon>
        <taxon>Lachnospiraceae</taxon>
        <taxon>Pseudobutyrivibrio</taxon>
    </lineage>
</organism>
<dbReference type="PANTHER" id="PTHR37299:SF1">
    <property type="entry name" value="STAGE 0 SPORULATION PROTEIN A HOMOLOG"/>
    <property type="match status" value="1"/>
</dbReference>
<keyword evidence="5 6" id="KW-0472">Membrane</keyword>
<dbReference type="PANTHER" id="PTHR37299">
    <property type="entry name" value="TRANSCRIPTIONAL REGULATOR-RELATED"/>
    <property type="match status" value="1"/>
</dbReference>
<dbReference type="AlphaFoldDB" id="A0A1H7FT78"/>
<evidence type="ECO:0000259" key="7">
    <source>
        <dbReference type="PROSITE" id="PS50930"/>
    </source>
</evidence>
<evidence type="ECO:0000256" key="1">
    <source>
        <dbReference type="ARBA" id="ARBA00004651"/>
    </source>
</evidence>
<dbReference type="GO" id="GO:0000155">
    <property type="term" value="F:phosphorelay sensor kinase activity"/>
    <property type="evidence" value="ECO:0007669"/>
    <property type="project" value="InterPro"/>
</dbReference>
<accession>A0A1H7FT78</accession>
<dbReference type="InterPro" id="IPR046947">
    <property type="entry name" value="LytR-like"/>
</dbReference>
<gene>
    <name evidence="8" type="ORF">SAMN02910377_00417</name>
</gene>
<feature type="transmembrane region" description="Helical" evidence="6">
    <location>
        <begin position="141"/>
        <end position="160"/>
    </location>
</feature>
<dbReference type="InterPro" id="IPR007492">
    <property type="entry name" value="LytTR_DNA-bd_dom"/>
</dbReference>
<evidence type="ECO:0000256" key="2">
    <source>
        <dbReference type="ARBA" id="ARBA00022475"/>
    </source>
</evidence>
<dbReference type="PROSITE" id="PS50930">
    <property type="entry name" value="HTH_LYTTR"/>
    <property type="match status" value="1"/>
</dbReference>
<dbReference type="GO" id="GO:0000156">
    <property type="term" value="F:phosphorelay response regulator activity"/>
    <property type="evidence" value="ECO:0007669"/>
    <property type="project" value="InterPro"/>
</dbReference>
<keyword evidence="9" id="KW-1185">Reference proteome</keyword>
<dbReference type="GO" id="GO:0005886">
    <property type="term" value="C:plasma membrane"/>
    <property type="evidence" value="ECO:0007669"/>
    <property type="project" value="UniProtKB-SubCell"/>
</dbReference>
<dbReference type="RefSeq" id="WP_074788906.1">
    <property type="nucleotide sequence ID" value="NZ_FNZX01000004.1"/>
</dbReference>
<protein>
    <submittedName>
        <fullName evidence="8">LytTr DNA-binding domain-containing protein</fullName>
    </submittedName>
</protein>
<dbReference type="GO" id="GO:0003677">
    <property type="term" value="F:DNA binding"/>
    <property type="evidence" value="ECO:0007669"/>
    <property type="project" value="UniProtKB-KW"/>
</dbReference>
<dbReference type="InterPro" id="IPR011620">
    <property type="entry name" value="Sig_transdc_His_kinase_LytS_TM"/>
</dbReference>
<dbReference type="GO" id="GO:0071555">
    <property type="term" value="P:cell wall organization"/>
    <property type="evidence" value="ECO:0007669"/>
    <property type="project" value="InterPro"/>
</dbReference>
<dbReference type="Proteomes" id="UP000182321">
    <property type="component" value="Unassembled WGS sequence"/>
</dbReference>
<evidence type="ECO:0000256" key="5">
    <source>
        <dbReference type="ARBA" id="ARBA00023136"/>
    </source>
</evidence>
<evidence type="ECO:0000313" key="9">
    <source>
        <dbReference type="Proteomes" id="UP000182321"/>
    </source>
</evidence>
<dbReference type="SMART" id="SM00850">
    <property type="entry name" value="LytTR"/>
    <property type="match status" value="1"/>
</dbReference>
<name>A0A1H7FT78_9FIRM</name>